<dbReference type="PANTHER" id="PTHR43021:SF2">
    <property type="entry name" value="CATION_H+ EXCHANGER DOMAIN-CONTAINING PROTEIN"/>
    <property type="match status" value="1"/>
</dbReference>
<feature type="region of interest" description="Disordered" evidence="5">
    <location>
        <begin position="755"/>
        <end position="780"/>
    </location>
</feature>
<gene>
    <name evidence="8" type="ORF">EHUX00137_LOCUS43541</name>
</gene>
<dbReference type="PANTHER" id="PTHR43021">
    <property type="entry name" value="NA(+)/H(+) ANTIPORTER-RELATED"/>
    <property type="match status" value="1"/>
</dbReference>
<feature type="transmembrane region" description="Helical" evidence="6">
    <location>
        <begin position="61"/>
        <end position="81"/>
    </location>
</feature>
<evidence type="ECO:0000256" key="6">
    <source>
        <dbReference type="SAM" id="Phobius"/>
    </source>
</evidence>
<feature type="domain" description="Cation/H+ exchanger transmembrane" evidence="7">
    <location>
        <begin position="50"/>
        <end position="263"/>
    </location>
</feature>
<proteinExistence type="predicted"/>
<feature type="transmembrane region" description="Helical" evidence="6">
    <location>
        <begin position="292"/>
        <end position="316"/>
    </location>
</feature>
<dbReference type="Gene3D" id="1.20.1530.20">
    <property type="match status" value="1"/>
</dbReference>
<dbReference type="GO" id="GO:0015297">
    <property type="term" value="F:antiporter activity"/>
    <property type="evidence" value="ECO:0007669"/>
    <property type="project" value="InterPro"/>
</dbReference>
<feature type="transmembrane region" description="Helical" evidence="6">
    <location>
        <begin position="235"/>
        <end position="256"/>
    </location>
</feature>
<evidence type="ECO:0000256" key="2">
    <source>
        <dbReference type="ARBA" id="ARBA00022692"/>
    </source>
</evidence>
<reference evidence="8" key="1">
    <citation type="submission" date="2021-01" db="EMBL/GenBank/DDBJ databases">
        <authorList>
            <person name="Corre E."/>
            <person name="Pelletier E."/>
            <person name="Niang G."/>
            <person name="Scheremetjew M."/>
            <person name="Finn R."/>
            <person name="Kale V."/>
            <person name="Holt S."/>
            <person name="Cochrane G."/>
            <person name="Meng A."/>
            <person name="Brown T."/>
            <person name="Cohen L."/>
        </authorList>
    </citation>
    <scope>NUCLEOTIDE SEQUENCE</scope>
    <source>
        <strain evidence="8">379</strain>
    </source>
</reference>
<dbReference type="GO" id="GO:1902600">
    <property type="term" value="P:proton transmembrane transport"/>
    <property type="evidence" value="ECO:0007669"/>
    <property type="project" value="InterPro"/>
</dbReference>
<dbReference type="InterPro" id="IPR006153">
    <property type="entry name" value="Cation/H_exchanger_TM"/>
</dbReference>
<feature type="transmembrane region" description="Helical" evidence="6">
    <location>
        <begin position="197"/>
        <end position="223"/>
    </location>
</feature>
<accession>A0A7S3TT89</accession>
<evidence type="ECO:0000313" key="8">
    <source>
        <dbReference type="EMBL" id="CAE0592930.1"/>
    </source>
</evidence>
<sequence>MSGVCRPLFVGPAHELSGTRFFQQLLSRRSMSCPTARTAAAFAFASVAASTLASVGRSSPLGLPLITGYLVAGAAAGPYVLGMLTHDDCTSLADLINNDAMGFIGFSAGTKFLLSDMEGTIQPTLVLLTALVLVTYGLVGSCFYFAAPYLPLTAGQTPEVQLATSMVIACLAVARSPSSAIALITELGARGAFTTMTLSLTVLTDVIVVVLFAVTMLLVHAIVGDGGGGQPGWVVLASFAAQIAVSVLIGVVLGYAMDWTVRMTAALHAKFRLHGGGSMASTGDRRSISERVACPAAVVLSIQVAIVLAESMLMQLTGFGIFESEQWEEKTWGGTFHQPLIISMVAGFTVANYTPSRLEFLRILHDSSEVIYIAFFTLTGASLQLDVLLVQAPTALFLFALRAGGIVLGAKAGAYLVDAEPAHRDKYWMTLLTQAGVTLGLITRVGDALPISGELTTLVIATVVLNQFVGPPLFKAAVLAVGDAHADYAPADGGRLGVLESSRPKARCAVIVSAAGDWEAKALTLRLQRRGWRVLECGMETGRELPARQQCRVPGRGRIDRRERRFKQALRAGHVIGAEKFRADGSVLERSTRKPSALGKQPSGAVPLLDKGAGPSLGEWELQLLWAISSLDALDVLVLLQRDDDANLIAMRHLGGTASLLPELLKWQTVTPQLLVEVNDIARQEEYEKACPPQFRLTLVCPTLAIPNLFAEMLHPDCHWTLEIDNDKPLSGHPVAPLGTISEVARDSKTLKKASSDYGGFGGRESAPPFQNVPESPLASPGDLRDHHIFATTSLAGTGIPKSNTGL</sequence>
<feature type="transmembrane region" description="Helical" evidence="6">
    <location>
        <begin position="125"/>
        <end position="146"/>
    </location>
</feature>
<dbReference type="AlphaFoldDB" id="A0A7S3TT89"/>
<comment type="subcellular location">
    <subcellularLocation>
        <location evidence="1">Membrane</location>
        <topology evidence="1">Multi-pass membrane protein</topology>
    </subcellularLocation>
</comment>
<keyword evidence="4 6" id="KW-0472">Membrane</keyword>
<evidence type="ECO:0000256" key="3">
    <source>
        <dbReference type="ARBA" id="ARBA00022989"/>
    </source>
</evidence>
<dbReference type="InterPro" id="IPR038770">
    <property type="entry name" value="Na+/solute_symporter_sf"/>
</dbReference>
<evidence type="ECO:0000256" key="1">
    <source>
        <dbReference type="ARBA" id="ARBA00004141"/>
    </source>
</evidence>
<evidence type="ECO:0000256" key="5">
    <source>
        <dbReference type="SAM" id="MobiDB-lite"/>
    </source>
</evidence>
<keyword evidence="3 6" id="KW-1133">Transmembrane helix</keyword>
<evidence type="ECO:0000256" key="4">
    <source>
        <dbReference type="ARBA" id="ARBA00023136"/>
    </source>
</evidence>
<keyword evidence="2 6" id="KW-0812">Transmembrane</keyword>
<organism evidence="8">
    <name type="scientific">Emiliania huxleyi</name>
    <name type="common">Coccolithophore</name>
    <name type="synonym">Pontosphaera huxleyi</name>
    <dbReference type="NCBI Taxonomy" id="2903"/>
    <lineage>
        <taxon>Eukaryota</taxon>
        <taxon>Haptista</taxon>
        <taxon>Haptophyta</taxon>
        <taxon>Prymnesiophyceae</taxon>
        <taxon>Isochrysidales</taxon>
        <taxon>Noelaerhabdaceae</taxon>
        <taxon>Emiliania</taxon>
    </lineage>
</organism>
<evidence type="ECO:0000259" key="7">
    <source>
        <dbReference type="Pfam" id="PF00999"/>
    </source>
</evidence>
<dbReference type="Pfam" id="PF00999">
    <property type="entry name" value="Na_H_Exchanger"/>
    <property type="match status" value="1"/>
</dbReference>
<feature type="transmembrane region" description="Helical" evidence="6">
    <location>
        <begin position="166"/>
        <end position="185"/>
    </location>
</feature>
<feature type="transmembrane region" description="Helical" evidence="6">
    <location>
        <begin position="36"/>
        <end position="55"/>
    </location>
</feature>
<protein>
    <recommendedName>
        <fullName evidence="7">Cation/H+ exchanger transmembrane domain-containing protein</fullName>
    </recommendedName>
</protein>
<dbReference type="GO" id="GO:0016020">
    <property type="term" value="C:membrane"/>
    <property type="evidence" value="ECO:0007669"/>
    <property type="project" value="UniProtKB-SubCell"/>
</dbReference>
<dbReference type="EMBL" id="HBIR01055889">
    <property type="protein sequence ID" value="CAE0592930.1"/>
    <property type="molecule type" value="Transcribed_RNA"/>
</dbReference>
<name>A0A7S3TT89_EMIHU</name>